<dbReference type="InterPro" id="IPR030678">
    <property type="entry name" value="Peptide/Ni-bd"/>
</dbReference>
<dbReference type="PIRSF" id="PIRSF002741">
    <property type="entry name" value="MppA"/>
    <property type="match status" value="1"/>
</dbReference>
<dbReference type="Gene3D" id="3.90.76.10">
    <property type="entry name" value="Dipeptide-binding Protein, Domain 1"/>
    <property type="match status" value="1"/>
</dbReference>
<evidence type="ECO:0000313" key="7">
    <source>
        <dbReference type="Proteomes" id="UP000823615"/>
    </source>
</evidence>
<evidence type="ECO:0000256" key="3">
    <source>
        <dbReference type="ARBA" id="ARBA00022729"/>
    </source>
</evidence>
<dbReference type="GO" id="GO:0015833">
    <property type="term" value="P:peptide transport"/>
    <property type="evidence" value="ECO:0007669"/>
    <property type="project" value="TreeGrafter"/>
</dbReference>
<dbReference type="AlphaFoldDB" id="A0A9D9E0A3"/>
<feature type="domain" description="Solute-binding protein family 5" evidence="5">
    <location>
        <begin position="86"/>
        <end position="442"/>
    </location>
</feature>
<dbReference type="InterPro" id="IPR039424">
    <property type="entry name" value="SBP_5"/>
</dbReference>
<dbReference type="Proteomes" id="UP000823615">
    <property type="component" value="Unassembled WGS sequence"/>
</dbReference>
<evidence type="ECO:0000256" key="4">
    <source>
        <dbReference type="SAM" id="SignalP"/>
    </source>
</evidence>
<comment type="similarity">
    <text evidence="1">Belongs to the bacterial solute-binding protein 5 family.</text>
</comment>
<gene>
    <name evidence="6" type="ORF">IAA97_05100</name>
</gene>
<evidence type="ECO:0000256" key="2">
    <source>
        <dbReference type="ARBA" id="ARBA00022448"/>
    </source>
</evidence>
<reference evidence="6" key="2">
    <citation type="journal article" date="2021" name="PeerJ">
        <title>Extensive microbial diversity within the chicken gut microbiome revealed by metagenomics and culture.</title>
        <authorList>
            <person name="Gilroy R."/>
            <person name="Ravi A."/>
            <person name="Getino M."/>
            <person name="Pursley I."/>
            <person name="Horton D.L."/>
            <person name="Alikhan N.F."/>
            <person name="Baker D."/>
            <person name="Gharbi K."/>
            <person name="Hall N."/>
            <person name="Watson M."/>
            <person name="Adriaenssens E.M."/>
            <person name="Foster-Nyarko E."/>
            <person name="Jarju S."/>
            <person name="Secka A."/>
            <person name="Antonio M."/>
            <person name="Oren A."/>
            <person name="Chaudhuri R.R."/>
            <person name="La Ragione R."/>
            <person name="Hildebrand F."/>
            <person name="Pallen M.J."/>
        </authorList>
    </citation>
    <scope>NUCLEOTIDE SEQUENCE</scope>
    <source>
        <strain evidence="6">7293</strain>
    </source>
</reference>
<dbReference type="CDD" id="cd00995">
    <property type="entry name" value="PBP2_NikA_DppA_OppA_like"/>
    <property type="match status" value="1"/>
</dbReference>
<dbReference type="EMBL" id="JADIMT010000062">
    <property type="protein sequence ID" value="MBO8436335.1"/>
    <property type="molecule type" value="Genomic_DNA"/>
</dbReference>
<dbReference type="SUPFAM" id="SSF53850">
    <property type="entry name" value="Periplasmic binding protein-like II"/>
    <property type="match status" value="1"/>
</dbReference>
<organism evidence="6 7">
    <name type="scientific">Candidatus Ornithospirochaeta stercoripullorum</name>
    <dbReference type="NCBI Taxonomy" id="2840899"/>
    <lineage>
        <taxon>Bacteria</taxon>
        <taxon>Pseudomonadati</taxon>
        <taxon>Spirochaetota</taxon>
        <taxon>Spirochaetia</taxon>
        <taxon>Spirochaetales</taxon>
        <taxon>Spirochaetaceae</taxon>
        <taxon>Spirochaetaceae incertae sedis</taxon>
        <taxon>Candidatus Ornithospirochaeta</taxon>
    </lineage>
</organism>
<evidence type="ECO:0000313" key="6">
    <source>
        <dbReference type="EMBL" id="MBO8436335.1"/>
    </source>
</evidence>
<dbReference type="PANTHER" id="PTHR30290:SF9">
    <property type="entry name" value="OLIGOPEPTIDE-BINDING PROTEIN APPA"/>
    <property type="match status" value="1"/>
</dbReference>
<dbReference type="GO" id="GO:1904680">
    <property type="term" value="F:peptide transmembrane transporter activity"/>
    <property type="evidence" value="ECO:0007669"/>
    <property type="project" value="TreeGrafter"/>
</dbReference>
<dbReference type="Pfam" id="PF00496">
    <property type="entry name" value="SBP_bac_5"/>
    <property type="match status" value="1"/>
</dbReference>
<dbReference type="InterPro" id="IPR000914">
    <property type="entry name" value="SBP_5_dom"/>
</dbReference>
<dbReference type="Gene3D" id="3.10.105.10">
    <property type="entry name" value="Dipeptide-binding Protein, Domain 3"/>
    <property type="match status" value="1"/>
</dbReference>
<dbReference type="GO" id="GO:0043190">
    <property type="term" value="C:ATP-binding cassette (ABC) transporter complex"/>
    <property type="evidence" value="ECO:0007669"/>
    <property type="project" value="InterPro"/>
</dbReference>
<dbReference type="Gene3D" id="3.40.190.10">
    <property type="entry name" value="Periplasmic binding protein-like II"/>
    <property type="match status" value="1"/>
</dbReference>
<accession>A0A9D9E0A3</accession>
<dbReference type="GO" id="GO:0030288">
    <property type="term" value="C:outer membrane-bounded periplasmic space"/>
    <property type="evidence" value="ECO:0007669"/>
    <property type="project" value="UniProtKB-ARBA"/>
</dbReference>
<sequence length="524" mass="58876">MKKLTSILAIVLIASMSVFAGGSKESSEGGVPAGLPVTAVEDTLTVAMVSEAAQLDPQGNAVTQPDAIINVQVYEGLMRMNNETNEIEPWLAESWEQIDDQTLRVKLREGVLWHDGTELTTEDVLFTIQRGVKSASKTYCWSAVDAANCEIIDKYTIDIRTFGPYPALIPMMVDNGWLIINKNYFESHDYNYFIRHPMGTGPYVFKEWVAGDSVSFVRNENYWGEKPYFKNLVIRTIADDTTRSLALETGEVDYVIGIQNSQIEYLQNTDICNVYLFPGMTLEYIICNGAKHPELDDVRVRQALRYAMDLEGMVKLAYGATASPADGIVTSANQFYVPCPDDQKYTYDLEKAKQLMAEAGYADGFDATIICKDSSDRVAMCEMLKNAWAELNVNLEIQVMDIASYYDKVQTGDTWFALGGFVCLANDGDMYYDNFYSTAGFSQNYGGYKNPEYDKLADAGRYEMDSEKRKEIYADMQVLLRDELPWIPVAFVNETVGVRATLTGMDLDKNGQPRFQFVRPIEAE</sequence>
<feature type="chain" id="PRO_5039656586" evidence="4">
    <location>
        <begin position="21"/>
        <end position="524"/>
    </location>
</feature>
<protein>
    <submittedName>
        <fullName evidence="6">ABC transporter substrate-binding protein</fullName>
    </submittedName>
</protein>
<keyword evidence="3 4" id="KW-0732">Signal</keyword>
<comment type="caution">
    <text evidence="6">The sequence shown here is derived from an EMBL/GenBank/DDBJ whole genome shotgun (WGS) entry which is preliminary data.</text>
</comment>
<proteinExistence type="inferred from homology"/>
<name>A0A9D9E0A3_9SPIO</name>
<dbReference type="PANTHER" id="PTHR30290">
    <property type="entry name" value="PERIPLASMIC BINDING COMPONENT OF ABC TRANSPORTER"/>
    <property type="match status" value="1"/>
</dbReference>
<keyword evidence="2" id="KW-0813">Transport</keyword>
<evidence type="ECO:0000259" key="5">
    <source>
        <dbReference type="Pfam" id="PF00496"/>
    </source>
</evidence>
<feature type="signal peptide" evidence="4">
    <location>
        <begin position="1"/>
        <end position="20"/>
    </location>
</feature>
<evidence type="ECO:0000256" key="1">
    <source>
        <dbReference type="ARBA" id="ARBA00005695"/>
    </source>
</evidence>
<reference evidence="6" key="1">
    <citation type="submission" date="2020-10" db="EMBL/GenBank/DDBJ databases">
        <authorList>
            <person name="Gilroy R."/>
        </authorList>
    </citation>
    <scope>NUCLEOTIDE SEQUENCE</scope>
    <source>
        <strain evidence="6">7293</strain>
    </source>
</reference>